<dbReference type="SMART" id="SM00382">
    <property type="entry name" value="AAA"/>
    <property type="match status" value="2"/>
</dbReference>
<dbReference type="InterPro" id="IPR027417">
    <property type="entry name" value="P-loop_NTPase"/>
</dbReference>
<dbReference type="RefSeq" id="WP_191071914.1">
    <property type="nucleotide sequence ID" value="NZ_JACRUO010000001.1"/>
</dbReference>
<accession>A0A8I0GA00</accession>
<evidence type="ECO:0000313" key="5">
    <source>
        <dbReference type="EMBL" id="MBD3689894.1"/>
    </source>
</evidence>
<dbReference type="CDD" id="cd01127">
    <property type="entry name" value="TrwB_TraG_TraD_VirD4"/>
    <property type="match status" value="1"/>
</dbReference>
<evidence type="ECO:0000313" key="6">
    <source>
        <dbReference type="Proteomes" id="UP000627538"/>
    </source>
</evidence>
<reference evidence="5 6" key="1">
    <citation type="submission" date="2020-08" db="EMBL/GenBank/DDBJ databases">
        <title>Winkia gen. nov., sp. nov., isolated from faeces of the Anser albifrons in China.</title>
        <authorList>
            <person name="Liu Q."/>
        </authorList>
    </citation>
    <scope>NUCLEOTIDE SEQUENCE [LARGE SCALE GENOMIC DNA]</scope>
    <source>
        <strain evidence="5 6">C62</strain>
    </source>
</reference>
<dbReference type="EMBL" id="JACRUO010000001">
    <property type="protein sequence ID" value="MBD3689894.1"/>
    <property type="molecule type" value="Genomic_DNA"/>
</dbReference>
<dbReference type="Pfam" id="PF01580">
    <property type="entry name" value="FtsK_SpoIIIE"/>
    <property type="match status" value="1"/>
</dbReference>
<name>A0A8I0GA00_9ACTO</name>
<feature type="domain" description="FtsK" evidence="4">
    <location>
        <begin position="72"/>
        <end position="247"/>
    </location>
</feature>
<sequence>MPALSPPWWDELCGYLEAHSTAHDDLPALVKVDERLAGETDLTVSSLINRWRPYRDESTPDHLRAWLGIGEAGAVDVDLVCDGPHALVAGTTGSGKSEALVTWLLGLAWRYPPSQLGLVLVDYKGGETFAALAPLPHVCGVVSDLDAQATRRALQSLTAELARRERLRQARRSVGRRLIVVIDEFRRLAEDEPELLTSLLRIATIGRSLGVHVILATQRPAGIVDHHMRANLPLRLCLRVLENADSHDVLGTSAAAHLPRVPGRGILMGNGHVQVAYVGNQEEVKRHVTALRTAWDTLAPHRLDPPWAPPLPDRIDWNERTKWSDAPDHTAIGWHDLPTEQRICSLTLPSTLSALVVGAPGSGRTTAARACARAFAERGIACHVIARPGTHWPEATTLLSTTDVALAWELLMRVTHLSGLVVIDGVDDLLSESDRLLGIGAMSELLASLARRRGPDAHVVLTGSATLATARWTHSLRQHIVLPIRHPMEAAHVGLTTRQCDDIDRPGRAIWMEDGHNSLVHFATPPSVTPARATDSSHPIVVPLREPPPHSSADVIAMTTPENAPLRITKHRSWIVACAPGPLRESLRAVVTRAYDEVGQPASIIDLDGTDIPSAFTSHRALVVFTSPSRLRQTYAGPLHELRENAGVIVCAHDSELRAMVPPDFTHLAALDPSSPARGLYISRGVAHQLALRRPPM</sequence>
<dbReference type="InterPro" id="IPR003593">
    <property type="entry name" value="AAA+_ATPase"/>
</dbReference>
<dbReference type="InterPro" id="IPR002543">
    <property type="entry name" value="FtsK_dom"/>
</dbReference>
<dbReference type="PANTHER" id="PTHR22683:SF1">
    <property type="entry name" value="TYPE VII SECRETION SYSTEM PROTEIN ESSC"/>
    <property type="match status" value="1"/>
</dbReference>
<evidence type="ECO:0000256" key="3">
    <source>
        <dbReference type="PROSITE-ProRule" id="PRU00289"/>
    </source>
</evidence>
<keyword evidence="6" id="KW-1185">Reference proteome</keyword>
<dbReference type="Gene3D" id="3.40.50.300">
    <property type="entry name" value="P-loop containing nucleotide triphosphate hydrolases"/>
    <property type="match status" value="2"/>
</dbReference>
<dbReference type="SUPFAM" id="SSF52540">
    <property type="entry name" value="P-loop containing nucleoside triphosphate hydrolases"/>
    <property type="match status" value="2"/>
</dbReference>
<gene>
    <name evidence="5" type="ORF">H8R10_06610</name>
</gene>
<keyword evidence="1 3" id="KW-0547">Nucleotide-binding</keyword>
<dbReference type="GO" id="GO:0003677">
    <property type="term" value="F:DNA binding"/>
    <property type="evidence" value="ECO:0007669"/>
    <property type="project" value="InterPro"/>
</dbReference>
<organism evidence="5 6">
    <name type="scientific">Nanchangia anserum</name>
    <dbReference type="NCBI Taxonomy" id="2692125"/>
    <lineage>
        <taxon>Bacteria</taxon>
        <taxon>Bacillati</taxon>
        <taxon>Actinomycetota</taxon>
        <taxon>Actinomycetes</taxon>
        <taxon>Actinomycetales</taxon>
        <taxon>Actinomycetaceae</taxon>
        <taxon>Nanchangia</taxon>
    </lineage>
</organism>
<comment type="caution">
    <text evidence="5">The sequence shown here is derived from an EMBL/GenBank/DDBJ whole genome shotgun (WGS) entry which is preliminary data.</text>
</comment>
<dbReference type="Proteomes" id="UP000627538">
    <property type="component" value="Unassembled WGS sequence"/>
</dbReference>
<evidence type="ECO:0000256" key="1">
    <source>
        <dbReference type="ARBA" id="ARBA00022741"/>
    </source>
</evidence>
<dbReference type="PANTHER" id="PTHR22683">
    <property type="entry name" value="SPORULATION PROTEIN RELATED"/>
    <property type="match status" value="1"/>
</dbReference>
<dbReference type="InterPro" id="IPR050206">
    <property type="entry name" value="FtsK/SpoIIIE/SftA"/>
</dbReference>
<protein>
    <recommendedName>
        <fullName evidence="4">FtsK domain-containing protein</fullName>
    </recommendedName>
</protein>
<keyword evidence="2 3" id="KW-0067">ATP-binding</keyword>
<evidence type="ECO:0000256" key="2">
    <source>
        <dbReference type="ARBA" id="ARBA00022840"/>
    </source>
</evidence>
<dbReference type="GO" id="GO:0005524">
    <property type="term" value="F:ATP binding"/>
    <property type="evidence" value="ECO:0007669"/>
    <property type="project" value="UniProtKB-UniRule"/>
</dbReference>
<feature type="binding site" evidence="3">
    <location>
        <begin position="90"/>
        <end position="97"/>
    </location>
    <ligand>
        <name>ATP</name>
        <dbReference type="ChEBI" id="CHEBI:30616"/>
    </ligand>
</feature>
<dbReference type="PROSITE" id="PS50901">
    <property type="entry name" value="FTSK"/>
    <property type="match status" value="1"/>
</dbReference>
<evidence type="ECO:0000259" key="4">
    <source>
        <dbReference type="PROSITE" id="PS50901"/>
    </source>
</evidence>
<dbReference type="AlphaFoldDB" id="A0A8I0GA00"/>
<proteinExistence type="predicted"/>